<reference evidence="1 2" key="1">
    <citation type="submission" date="2011-02" db="EMBL/GenBank/DDBJ databases">
        <authorList>
            <person name="Muzny D."/>
            <person name="Qin X."/>
            <person name="Deng J."/>
            <person name="Jiang H."/>
            <person name="Liu Y."/>
            <person name="Qu J."/>
            <person name="Song X.-Z."/>
            <person name="Zhang L."/>
            <person name="Thornton R."/>
            <person name="Coyle M."/>
            <person name="Francisco L."/>
            <person name="Jackson L."/>
            <person name="Javaid M."/>
            <person name="Korchina V."/>
            <person name="Kovar C."/>
            <person name="Mata R."/>
            <person name="Mathew T."/>
            <person name="Ngo R."/>
            <person name="Nguyen L."/>
            <person name="Nguyen N."/>
            <person name="Okwuonu G."/>
            <person name="Ongeri F."/>
            <person name="Pham C."/>
            <person name="Simmons D."/>
            <person name="Wilczek-Boney K."/>
            <person name="Hale W."/>
            <person name="Jakkamsetti A."/>
            <person name="Pham P."/>
            <person name="Ruth R."/>
            <person name="San Lucas F."/>
            <person name="Warren J."/>
            <person name="Zhang J."/>
            <person name="Zhao Z."/>
            <person name="Zhou C."/>
            <person name="Zhu D."/>
            <person name="Lee S."/>
            <person name="Bess C."/>
            <person name="Blankenburg K."/>
            <person name="Forbes L."/>
            <person name="Fu Q."/>
            <person name="Gubbala S."/>
            <person name="Hirani K."/>
            <person name="Jayaseelan J.C."/>
            <person name="Lara F."/>
            <person name="Munidasa M."/>
            <person name="Palculict T."/>
            <person name="Patil S."/>
            <person name="Pu L.-L."/>
            <person name="Saada N."/>
            <person name="Tang L."/>
            <person name="Weissenberger G."/>
            <person name="Zhu Y."/>
            <person name="Hemphill L."/>
            <person name="Shang Y."/>
            <person name="Youmans B."/>
            <person name="Ayvaz T."/>
            <person name="Ross M."/>
            <person name="Santibanez J."/>
            <person name="Aqrawi P."/>
            <person name="Gross S."/>
            <person name="Joshi V."/>
            <person name="Fowler G."/>
            <person name="Nazareth L."/>
            <person name="Reid J."/>
            <person name="Worley K."/>
            <person name="Petrosino J."/>
            <person name="Highlander S."/>
            <person name="Gibbs R."/>
        </authorList>
    </citation>
    <scope>NUCLEOTIDE SEQUENCE [LARGE SCALE GENOMIC DNA]</scope>
    <source>
        <strain evidence="1 2">ATCC BAA-1200</strain>
    </source>
</reference>
<dbReference type="Proteomes" id="UP000004105">
    <property type="component" value="Unassembled WGS sequence"/>
</dbReference>
<accession>F2B8U0</accession>
<keyword evidence="2" id="KW-1185">Reference proteome</keyword>
<protein>
    <submittedName>
        <fullName evidence="1">Uncharacterized protein</fullName>
    </submittedName>
</protein>
<organism evidence="1 2">
    <name type="scientific">Neisseria bacilliformis ATCC BAA-1200</name>
    <dbReference type="NCBI Taxonomy" id="888742"/>
    <lineage>
        <taxon>Bacteria</taxon>
        <taxon>Pseudomonadati</taxon>
        <taxon>Pseudomonadota</taxon>
        <taxon>Betaproteobacteria</taxon>
        <taxon>Neisseriales</taxon>
        <taxon>Neisseriaceae</taxon>
        <taxon>Neisseria</taxon>
    </lineage>
</organism>
<gene>
    <name evidence="1" type="ORF">HMPREF9123_0105</name>
</gene>
<dbReference type="HOGENOM" id="CLU_1569055_0_0_4"/>
<proteinExistence type="predicted"/>
<evidence type="ECO:0000313" key="2">
    <source>
        <dbReference type="Proteomes" id="UP000004105"/>
    </source>
</evidence>
<evidence type="ECO:0000313" key="1">
    <source>
        <dbReference type="EMBL" id="EGF12125.1"/>
    </source>
</evidence>
<dbReference type="AlphaFoldDB" id="F2B8U0"/>
<comment type="caution">
    <text evidence="1">The sequence shown here is derived from an EMBL/GenBank/DDBJ whole genome shotgun (WGS) entry which is preliminary data.</text>
</comment>
<name>F2B8U0_9NEIS</name>
<dbReference type="EMBL" id="AFAY01000003">
    <property type="protein sequence ID" value="EGF12125.1"/>
    <property type="molecule type" value="Genomic_DNA"/>
</dbReference>
<sequence length="170" mass="19668">MGDLFSNRKQSVYDKSLLRVRGIEAVQAEIKETEEAVLQWVKEARQFVEQSRKMGLVRRLAYRTSPVRIGRAAPPYPLREFNVPNICWAEYEGKQRRDITDWDTVAVYLDAANASYDERLLHMRVHLAMKRYHSEGRRLQEKLKAAYALADEMAKMAQSQNIPIGKLAQG</sequence>